<protein>
    <recommendedName>
        <fullName evidence="12">Target of rapamycin complex subunit lst8</fullName>
        <shortName evidence="12">TORC subunit lst8</shortName>
    </recommendedName>
</protein>
<dbReference type="InterPro" id="IPR019775">
    <property type="entry name" value="WD40_repeat_CS"/>
</dbReference>
<feature type="repeat" description="WD" evidence="10">
    <location>
        <begin position="707"/>
        <end position="748"/>
    </location>
</feature>
<evidence type="ECO:0000256" key="6">
    <source>
        <dbReference type="ARBA" id="ARBA00022737"/>
    </source>
</evidence>
<feature type="region of interest" description="Disordered" evidence="14">
    <location>
        <begin position="601"/>
        <end position="627"/>
    </location>
</feature>
<dbReference type="GO" id="GO:0032956">
    <property type="term" value="P:regulation of actin cytoskeleton organization"/>
    <property type="evidence" value="ECO:0007669"/>
    <property type="project" value="TreeGrafter"/>
</dbReference>
<dbReference type="InterPro" id="IPR001680">
    <property type="entry name" value="WD40_rpt"/>
</dbReference>
<dbReference type="InterPro" id="IPR036322">
    <property type="entry name" value="WD40_repeat_dom_sf"/>
</dbReference>
<dbReference type="PANTHER" id="PTHR19842:SF0">
    <property type="entry name" value="TARGET OF RAPAMYCIN COMPLEX SUBUNIT LST8"/>
    <property type="match status" value="1"/>
</dbReference>
<feature type="region of interest" description="Disordered" evidence="14">
    <location>
        <begin position="101"/>
        <end position="163"/>
    </location>
</feature>
<keyword evidence="6 12" id="KW-0677">Repeat</keyword>
<dbReference type="FunFam" id="2.130.10.10:FF:000505">
    <property type="entry name" value="Blast:Protein LST8 homolog"/>
    <property type="match status" value="1"/>
</dbReference>
<dbReference type="GO" id="GO:0031931">
    <property type="term" value="C:TORC1 complex"/>
    <property type="evidence" value="ECO:0007669"/>
    <property type="project" value="UniProtKB-UniRule"/>
</dbReference>
<dbReference type="GO" id="GO:0031932">
    <property type="term" value="C:TORC2 complex"/>
    <property type="evidence" value="ECO:0007669"/>
    <property type="project" value="UniProtKB-UniRule"/>
</dbReference>
<dbReference type="InterPro" id="IPR006612">
    <property type="entry name" value="THAP_Znf"/>
</dbReference>
<dbReference type="Gene3D" id="6.20.210.20">
    <property type="entry name" value="THAP domain"/>
    <property type="match status" value="1"/>
</dbReference>
<dbReference type="Proteomes" id="UP000789390">
    <property type="component" value="Unassembled WGS sequence"/>
</dbReference>
<dbReference type="GO" id="GO:0003677">
    <property type="term" value="F:DNA binding"/>
    <property type="evidence" value="ECO:0007669"/>
    <property type="project" value="UniProtKB-UniRule"/>
</dbReference>
<feature type="repeat" description="WD" evidence="10">
    <location>
        <begin position="919"/>
        <end position="941"/>
    </location>
</feature>
<evidence type="ECO:0000313" key="17">
    <source>
        <dbReference type="Proteomes" id="UP000789390"/>
    </source>
</evidence>
<feature type="compositionally biased region" description="Polar residues" evidence="14">
    <location>
        <begin position="153"/>
        <end position="163"/>
    </location>
</feature>
<evidence type="ECO:0000256" key="8">
    <source>
        <dbReference type="ARBA" id="ARBA00022833"/>
    </source>
</evidence>
<keyword evidence="13" id="KW-0175">Coiled coil</keyword>
<name>A0A8J2RF45_9CRUS</name>
<keyword evidence="17" id="KW-1185">Reference proteome</keyword>
<feature type="domain" description="THAP-type" evidence="15">
    <location>
        <begin position="1"/>
        <end position="90"/>
    </location>
</feature>
<dbReference type="GO" id="GO:0032535">
    <property type="term" value="P:regulation of cellular component size"/>
    <property type="evidence" value="ECO:0007669"/>
    <property type="project" value="UniProtKB-ARBA"/>
</dbReference>
<proteinExistence type="inferred from homology"/>
<accession>A0A8J2RF45</accession>
<dbReference type="OrthoDB" id="400at2759"/>
<evidence type="ECO:0000259" key="15">
    <source>
        <dbReference type="PROSITE" id="PS50950"/>
    </source>
</evidence>
<dbReference type="PROSITE" id="PS50082">
    <property type="entry name" value="WD_REPEATS_2"/>
    <property type="match status" value="3"/>
</dbReference>
<dbReference type="SMART" id="SM00692">
    <property type="entry name" value="DM3"/>
    <property type="match status" value="1"/>
</dbReference>
<evidence type="ECO:0000256" key="14">
    <source>
        <dbReference type="SAM" id="MobiDB-lite"/>
    </source>
</evidence>
<dbReference type="PANTHER" id="PTHR19842">
    <property type="entry name" value="G BETA-LIKE PROTEIN GBL"/>
    <property type="match status" value="1"/>
</dbReference>
<dbReference type="InterPro" id="IPR015943">
    <property type="entry name" value="WD40/YVTN_repeat-like_dom_sf"/>
</dbReference>
<evidence type="ECO:0000256" key="9">
    <source>
        <dbReference type="ARBA" id="ARBA00023125"/>
    </source>
</evidence>
<comment type="similarity">
    <text evidence="2 12">Belongs to the WD repeat LST8 family.</text>
</comment>
<evidence type="ECO:0000313" key="16">
    <source>
        <dbReference type="EMBL" id="CAH0099061.1"/>
    </source>
</evidence>
<dbReference type="PROSITE" id="PS50294">
    <property type="entry name" value="WD_REPEATS_REGION"/>
    <property type="match status" value="1"/>
</dbReference>
<evidence type="ECO:0000256" key="3">
    <source>
        <dbReference type="ARBA" id="ARBA00022490"/>
    </source>
</evidence>
<comment type="function">
    <text evidence="12">Subunit of TORC1 and TORC2, which regulate cell growth and survival in response to nutrient and hormonal signals.</text>
</comment>
<comment type="caution">
    <text evidence="16">The sequence shown here is derived from an EMBL/GenBank/DDBJ whole genome shotgun (WGS) entry which is preliminary data.</text>
</comment>
<dbReference type="SUPFAM" id="SSF57716">
    <property type="entry name" value="Glucocorticoid receptor-like (DNA-binding domain)"/>
    <property type="match status" value="1"/>
</dbReference>
<dbReference type="CDD" id="cd00200">
    <property type="entry name" value="WD40"/>
    <property type="match status" value="1"/>
</dbReference>
<evidence type="ECO:0000256" key="10">
    <source>
        <dbReference type="PROSITE-ProRule" id="PRU00221"/>
    </source>
</evidence>
<keyword evidence="3 12" id="KW-0963">Cytoplasm</keyword>
<dbReference type="Pfam" id="PF00400">
    <property type="entry name" value="WD40"/>
    <property type="match status" value="5"/>
</dbReference>
<gene>
    <name evidence="16" type="ORF">DGAL_LOCUS1170</name>
</gene>
<feature type="coiled-coil region" evidence="13">
    <location>
        <begin position="455"/>
        <end position="489"/>
    </location>
</feature>
<dbReference type="Pfam" id="PF05485">
    <property type="entry name" value="THAP"/>
    <property type="match status" value="1"/>
</dbReference>
<dbReference type="GO" id="GO:0005737">
    <property type="term" value="C:cytoplasm"/>
    <property type="evidence" value="ECO:0007669"/>
    <property type="project" value="UniProtKB-SubCell"/>
</dbReference>
<dbReference type="SMART" id="SM00980">
    <property type="entry name" value="THAP"/>
    <property type="match status" value="1"/>
</dbReference>
<dbReference type="SMART" id="SM00320">
    <property type="entry name" value="WD40"/>
    <property type="match status" value="6"/>
</dbReference>
<keyword evidence="5" id="KW-0479">Metal-binding</keyword>
<keyword evidence="4 10" id="KW-0853">WD repeat</keyword>
<keyword evidence="7 11" id="KW-0863">Zinc-finger</keyword>
<dbReference type="AlphaFoldDB" id="A0A8J2RF45"/>
<dbReference type="GO" id="GO:0008270">
    <property type="term" value="F:zinc ion binding"/>
    <property type="evidence" value="ECO:0007669"/>
    <property type="project" value="UniProtKB-KW"/>
</dbReference>
<evidence type="ECO:0000256" key="7">
    <source>
        <dbReference type="ARBA" id="ARBA00022771"/>
    </source>
</evidence>
<evidence type="ECO:0000256" key="12">
    <source>
        <dbReference type="RuleBase" id="RU369068"/>
    </source>
</evidence>
<reference evidence="16" key="1">
    <citation type="submission" date="2021-11" db="EMBL/GenBank/DDBJ databases">
        <authorList>
            <person name="Schell T."/>
        </authorList>
    </citation>
    <scope>NUCLEOTIDE SEQUENCE</scope>
    <source>
        <strain evidence="16">M5</strain>
    </source>
</reference>
<sequence length="959" mass="106650">MGNSDHKRCFISGCNGRSEKENTRVGLFSVPKNSLKIWQDIIPRGGLTTTSKICSRHFEEADIEKGRIIQDKFHPYLRWSLKRGALPKLFLGRSTGPTTISSLLSQKSKTTQKKTCRSSKTLPTAKDPSSTLPRLLPKDANDLPNPISKVPEPSTNFPGPSNNTTSVPVCGPITHYIIVPDAICISNNNTLTLKSGLNLNAALSATPPVQNDGIDVTSSASCRLDHSYVLVPPRSPTSVQDTATSSSSQRNIESDTFQQVQQNATPLAISDPDHNYVIRSLSTSVTEEESLHLDLSGYRAFINGVATPTAEWSWSFNEQNNNLVCSCHSLSYDGVMNIKSVKIITKTKVALYVNGKPITPPDFKSEFQSKEDLANILEDFHCRKICQGIVDVSVPDLLVTDKCSGYKEGNLWRSKLCVGVADPVSSILCSECRHFRKYLKSRVNNQKNSKRKNTKEHYQLKLSSTQQALRRAKSKIAALSSTIEELRKERTKLYWNSIDQKLKLLKPKEQLVVKTMLARAAVNPGKNDRFAAMRYDSEFLKECVKIRKKSSAAYKHLRSEGILPLPSLATIKRMMKKIDLDESNEPGHSDQPNVSTELDLMETEQSHVESDVSMEDDPASSDLNESVTPMPDIILTNFEEDATGGYDHSIKFWQAHSGVCTRTVTHPESQVNALDITPDSQLLAAAGYQHIRMYEINSSNPNPIVNYEGISRNVTAVGFHEDGHWMYTGGEDCSARVWDLRTRNLQCSRIFQVTAPVNCVCLHPNQGELLVGDQSGVIHIWDLRTDHNEQLIPEQDASIQDISIDSSANFMAAINNKGNCYVWSLIPGTKLPDGEEGSTPTQLRPKSRLLAHKRYGLKCKFSPDAKYLATTSADQTAKLWKTSDFSLHSTLQTENQRWVWDIAFSADSQYAITDCFVELLTASSDNTARLWSIETSEIAKEYIGHSKALTSLAFQDGTP</sequence>
<feature type="repeat" description="WD" evidence="10">
    <location>
        <begin position="849"/>
        <end position="890"/>
    </location>
</feature>
<evidence type="ECO:0000256" key="1">
    <source>
        <dbReference type="ARBA" id="ARBA00004496"/>
    </source>
</evidence>
<evidence type="ECO:0000256" key="5">
    <source>
        <dbReference type="ARBA" id="ARBA00022723"/>
    </source>
</evidence>
<comment type="subcellular location">
    <subcellularLocation>
        <location evidence="1 12">Cytoplasm</location>
    </subcellularLocation>
</comment>
<dbReference type="PROSITE" id="PS50950">
    <property type="entry name" value="ZF_THAP"/>
    <property type="match status" value="1"/>
</dbReference>
<dbReference type="SUPFAM" id="SSF50978">
    <property type="entry name" value="WD40 repeat-like"/>
    <property type="match status" value="1"/>
</dbReference>
<organism evidence="16 17">
    <name type="scientific">Daphnia galeata</name>
    <dbReference type="NCBI Taxonomy" id="27404"/>
    <lineage>
        <taxon>Eukaryota</taxon>
        <taxon>Metazoa</taxon>
        <taxon>Ecdysozoa</taxon>
        <taxon>Arthropoda</taxon>
        <taxon>Crustacea</taxon>
        <taxon>Branchiopoda</taxon>
        <taxon>Diplostraca</taxon>
        <taxon>Cladocera</taxon>
        <taxon>Anomopoda</taxon>
        <taxon>Daphniidae</taxon>
        <taxon>Daphnia</taxon>
    </lineage>
</organism>
<dbReference type="PROSITE" id="PS00678">
    <property type="entry name" value="WD_REPEATS_1"/>
    <property type="match status" value="1"/>
</dbReference>
<dbReference type="InterPro" id="IPR037588">
    <property type="entry name" value="MLST8"/>
</dbReference>
<comment type="subunit">
    <text evidence="12">Part of TORC1 complex. Part of the TORC2 complex.</text>
</comment>
<evidence type="ECO:0000256" key="4">
    <source>
        <dbReference type="ARBA" id="ARBA00022574"/>
    </source>
</evidence>
<evidence type="ECO:0000256" key="13">
    <source>
        <dbReference type="SAM" id="Coils"/>
    </source>
</evidence>
<dbReference type="EMBL" id="CAKKLH010000013">
    <property type="protein sequence ID" value="CAH0099061.1"/>
    <property type="molecule type" value="Genomic_DNA"/>
</dbReference>
<dbReference type="Gene3D" id="2.130.10.10">
    <property type="entry name" value="YVTN repeat-like/Quinoprotein amine dehydrogenase"/>
    <property type="match status" value="1"/>
</dbReference>
<evidence type="ECO:0000256" key="11">
    <source>
        <dbReference type="PROSITE-ProRule" id="PRU00309"/>
    </source>
</evidence>
<keyword evidence="9 11" id="KW-0238">DNA-binding</keyword>
<dbReference type="InterPro" id="IPR038441">
    <property type="entry name" value="THAP_Znf_sf"/>
</dbReference>
<evidence type="ECO:0000256" key="2">
    <source>
        <dbReference type="ARBA" id="ARBA00009890"/>
    </source>
</evidence>
<keyword evidence="8" id="KW-0862">Zinc</keyword>
<dbReference type="GO" id="GO:0051897">
    <property type="term" value="P:positive regulation of phosphatidylinositol 3-kinase/protein kinase B signal transduction"/>
    <property type="evidence" value="ECO:0007669"/>
    <property type="project" value="UniProtKB-ARBA"/>
</dbReference>
<dbReference type="GO" id="GO:0038203">
    <property type="term" value="P:TORC2 signaling"/>
    <property type="evidence" value="ECO:0007669"/>
    <property type="project" value="UniProtKB-ARBA"/>
</dbReference>